<gene>
    <name evidence="1" type="ORF">UBRO_21233</name>
</gene>
<dbReference type="EMBL" id="LT558140">
    <property type="protein sequence ID" value="SAM86555.1"/>
    <property type="molecule type" value="Genomic_DNA"/>
</dbReference>
<organism evidence="1 2">
    <name type="scientific">Ustilago bromivora</name>
    <dbReference type="NCBI Taxonomy" id="307758"/>
    <lineage>
        <taxon>Eukaryota</taxon>
        <taxon>Fungi</taxon>
        <taxon>Dikarya</taxon>
        <taxon>Basidiomycota</taxon>
        <taxon>Ustilaginomycotina</taxon>
        <taxon>Ustilaginomycetes</taxon>
        <taxon>Ustilaginales</taxon>
        <taxon>Ustilaginaceae</taxon>
        <taxon>Ustilago</taxon>
    </lineage>
</organism>
<dbReference type="AlphaFoldDB" id="A0A1K0HDP3"/>
<keyword evidence="1" id="KW-0540">Nuclease</keyword>
<dbReference type="InterPro" id="IPR027434">
    <property type="entry name" value="Homing_endonucl"/>
</dbReference>
<dbReference type="GO" id="GO:0004519">
    <property type="term" value="F:endonuclease activity"/>
    <property type="evidence" value="ECO:0007669"/>
    <property type="project" value="UniProtKB-KW"/>
</dbReference>
<dbReference type="Gene3D" id="3.10.28.10">
    <property type="entry name" value="Homing endonucleases"/>
    <property type="match status" value="1"/>
</dbReference>
<dbReference type="SUPFAM" id="SSF55608">
    <property type="entry name" value="Homing endonucleases"/>
    <property type="match status" value="1"/>
</dbReference>
<reference evidence="2" key="1">
    <citation type="submission" date="2016-04" db="EMBL/GenBank/DDBJ databases">
        <authorList>
            <person name="Guldener U."/>
            <person name="Guldener U."/>
        </authorList>
    </citation>
    <scope>NUCLEOTIDE SEQUENCE [LARGE SCALE GENOMIC DNA]</scope>
    <source>
        <strain evidence="2">UB2112</strain>
    </source>
</reference>
<protein>
    <submittedName>
        <fullName evidence="1">Probable LAGLIDADG endonuclease</fullName>
    </submittedName>
</protein>
<keyword evidence="1" id="KW-0255">Endonuclease</keyword>
<name>A0A1K0HDP3_9BASI</name>
<keyword evidence="1" id="KW-0378">Hydrolase</keyword>
<sequence length="104" mass="12136">MDYFGCGEVKKYTNKDACVYRIHSYKNLLEKIQPLLLSIHLNTVKQFYVEPTLKAWDIMTKNRVKSNADLEEIVNLVYDMNRGGLKRKVDKATFLSKILKLIPL</sequence>
<dbReference type="Proteomes" id="UP000179920">
    <property type="component" value="Mitochondrion MITO"/>
</dbReference>
<proteinExistence type="predicted"/>
<accession>A0A1K0HDP3</accession>
<evidence type="ECO:0000313" key="1">
    <source>
        <dbReference type="EMBL" id="SAM86555.1"/>
    </source>
</evidence>
<geneLocation type="mitochondrion" evidence="1"/>
<evidence type="ECO:0000313" key="2">
    <source>
        <dbReference type="Proteomes" id="UP000179920"/>
    </source>
</evidence>